<accession>A0ABT1DFF9</accession>
<keyword evidence="3" id="KW-1185">Reference proteome</keyword>
<comment type="caution">
    <text evidence="2">The sequence shown here is derived from an EMBL/GenBank/DDBJ whole genome shotgun (WGS) entry which is preliminary data.</text>
</comment>
<gene>
    <name evidence="2" type="ORF">M1L60_02895</name>
</gene>
<evidence type="ECO:0000256" key="1">
    <source>
        <dbReference type="SAM" id="Phobius"/>
    </source>
</evidence>
<dbReference type="RefSeq" id="WP_253235677.1">
    <property type="nucleotide sequence ID" value="NZ_JAMYJR010000002.1"/>
</dbReference>
<protein>
    <submittedName>
        <fullName evidence="2">Uncharacterized protein</fullName>
    </submittedName>
</protein>
<reference evidence="2 3" key="1">
    <citation type="submission" date="2022-06" db="EMBL/GenBank/DDBJ databases">
        <title>New Species of the Genus Actinoplanes, ActinopZanes ferrugineus.</title>
        <authorList>
            <person name="Ding P."/>
        </authorList>
    </citation>
    <scope>NUCLEOTIDE SEQUENCE [LARGE SCALE GENOMIC DNA]</scope>
    <source>
        <strain evidence="2 3">TRM88003</strain>
    </source>
</reference>
<feature type="transmembrane region" description="Helical" evidence="1">
    <location>
        <begin position="39"/>
        <end position="61"/>
    </location>
</feature>
<evidence type="ECO:0000313" key="2">
    <source>
        <dbReference type="EMBL" id="MCO8269535.1"/>
    </source>
</evidence>
<proteinExistence type="predicted"/>
<sequence>MAFQAIGVAVGVAAAGVALWVAVGFPGDRRRAWAGCCRFIFVGLSAADKAMVHAIFCMLLFDFPSSDPCRLKPAFGPLLQVNC</sequence>
<dbReference type="EMBL" id="JAMYJR010000002">
    <property type="protein sequence ID" value="MCO8269535.1"/>
    <property type="molecule type" value="Genomic_DNA"/>
</dbReference>
<evidence type="ECO:0000313" key="3">
    <source>
        <dbReference type="Proteomes" id="UP001523369"/>
    </source>
</evidence>
<feature type="transmembrane region" description="Helical" evidence="1">
    <location>
        <begin position="6"/>
        <end position="27"/>
    </location>
</feature>
<keyword evidence="1" id="KW-1133">Transmembrane helix</keyword>
<keyword evidence="1" id="KW-0472">Membrane</keyword>
<keyword evidence="1" id="KW-0812">Transmembrane</keyword>
<dbReference type="Proteomes" id="UP001523369">
    <property type="component" value="Unassembled WGS sequence"/>
</dbReference>
<name>A0ABT1DFF9_9ACTN</name>
<organism evidence="2 3">
    <name type="scientific">Paractinoplanes aksuensis</name>
    <dbReference type="NCBI Taxonomy" id="2939490"/>
    <lineage>
        <taxon>Bacteria</taxon>
        <taxon>Bacillati</taxon>
        <taxon>Actinomycetota</taxon>
        <taxon>Actinomycetes</taxon>
        <taxon>Micromonosporales</taxon>
        <taxon>Micromonosporaceae</taxon>
        <taxon>Paractinoplanes</taxon>
    </lineage>
</organism>